<keyword evidence="11" id="KW-1185">Reference proteome</keyword>
<dbReference type="InterPro" id="IPR018584">
    <property type="entry name" value="GT87"/>
</dbReference>
<feature type="transmembrane region" description="Helical" evidence="9">
    <location>
        <begin position="178"/>
        <end position="197"/>
    </location>
</feature>
<evidence type="ECO:0000256" key="5">
    <source>
        <dbReference type="ARBA" id="ARBA00022989"/>
    </source>
</evidence>
<reference evidence="10 11" key="1">
    <citation type="journal article" date="2015" name="Genome Announc.">
        <title>Complete Genome Sequence of Corynebacterium kutscheri DSM 20755, a Corynebacterial Type Strain with Remarkably Low G+C Content of Chromosomal DNA.</title>
        <authorList>
            <person name="Ruckert C."/>
            <person name="Albersmeier A."/>
            <person name="Winkler A."/>
            <person name="Tauch A."/>
        </authorList>
    </citation>
    <scope>NUCLEOTIDE SEQUENCE [LARGE SCALE GENOMIC DNA]</scope>
    <source>
        <strain evidence="10 11">DSM 20755</strain>
    </source>
</reference>
<feature type="transmembrane region" description="Helical" evidence="9">
    <location>
        <begin position="286"/>
        <end position="304"/>
    </location>
</feature>
<feature type="transmembrane region" description="Helical" evidence="9">
    <location>
        <begin position="209"/>
        <end position="238"/>
    </location>
</feature>
<dbReference type="AlphaFoldDB" id="A0A0F6R3C2"/>
<dbReference type="Pfam" id="PF09594">
    <property type="entry name" value="GT87"/>
    <property type="match status" value="1"/>
</dbReference>
<feature type="transmembrane region" description="Helical" evidence="9">
    <location>
        <begin position="149"/>
        <end position="172"/>
    </location>
</feature>
<keyword evidence="6 9" id="KW-0472">Membrane</keyword>
<feature type="transmembrane region" description="Helical" evidence="9">
    <location>
        <begin position="250"/>
        <end position="274"/>
    </location>
</feature>
<evidence type="ECO:0000256" key="2">
    <source>
        <dbReference type="ARBA" id="ARBA00022475"/>
    </source>
</evidence>
<evidence type="ECO:0000256" key="7">
    <source>
        <dbReference type="ARBA" id="ARBA00024033"/>
    </source>
</evidence>
<dbReference type="Proteomes" id="UP000033457">
    <property type="component" value="Chromosome"/>
</dbReference>
<keyword evidence="4 9" id="KW-0812">Transmembrane</keyword>
<feature type="transmembrane region" description="Helical" evidence="9">
    <location>
        <begin position="345"/>
        <end position="366"/>
    </location>
</feature>
<keyword evidence="2" id="KW-1003">Cell membrane</keyword>
<feature type="transmembrane region" description="Helical" evidence="9">
    <location>
        <begin position="59"/>
        <end position="79"/>
    </location>
</feature>
<keyword evidence="5 9" id="KW-1133">Transmembrane helix</keyword>
<evidence type="ECO:0000256" key="6">
    <source>
        <dbReference type="ARBA" id="ARBA00023136"/>
    </source>
</evidence>
<evidence type="ECO:0000313" key="11">
    <source>
        <dbReference type="Proteomes" id="UP000033457"/>
    </source>
</evidence>
<feature type="transmembrane region" description="Helical" evidence="9">
    <location>
        <begin position="446"/>
        <end position="465"/>
    </location>
</feature>
<evidence type="ECO:0000256" key="4">
    <source>
        <dbReference type="ARBA" id="ARBA00022692"/>
    </source>
</evidence>
<dbReference type="EMBL" id="CP011312">
    <property type="protein sequence ID" value="AKE42193.1"/>
    <property type="molecule type" value="Genomic_DNA"/>
</dbReference>
<evidence type="ECO:0000256" key="3">
    <source>
        <dbReference type="ARBA" id="ARBA00022679"/>
    </source>
</evidence>
<evidence type="ECO:0000256" key="9">
    <source>
        <dbReference type="SAM" id="Phobius"/>
    </source>
</evidence>
<dbReference type="HOGENOM" id="CLU_028876_1_0_11"/>
<accession>A0A0F6R3C2</accession>
<evidence type="ECO:0000256" key="1">
    <source>
        <dbReference type="ARBA" id="ARBA00004651"/>
    </source>
</evidence>
<protein>
    <submittedName>
        <fullName evidence="10">Putative integral membrane protein</fullName>
    </submittedName>
</protein>
<evidence type="ECO:0000313" key="10">
    <source>
        <dbReference type="EMBL" id="AKE42193.1"/>
    </source>
</evidence>
<sequence>MTAEKPSSQVEESKAKKTRSGFLGDPAQRIGVTEPLARDFIEFLGGKMGRFARIGTQPFWTPLRCLILLSLTFLSLGFLAKANCVQSNLVDGIAQLDWSGNRQYTSACYNDIVPLYGGRGLDALSFPYAHSWQEDGLTRYMEYPVLTGIFQWLMAVLATLFIPVAQVLPWAISDVAVYYAVTCFVMSCMWVWVVRAVSELMGNRVWDAVLVAASPLVVIHAFTNWDIVSIAAATAGLLMFARSKPLAAGVWIGIGIALKLWPLFLCGAFLVLAIRAKNYAPVLKMYAAAAFTWLLVNAPIMALYPTAWREFSRLNAERGWEWTTIYALSSREFGWTGFDGSGKPVILNTVTLLAFLILCLAILLLGISTKRRPRVAELCYLIVAAFLLVNKVWSPQYSIWLVVLAALALPEWKLIFSWGLIDALTWPVLMWHMLGTDNKGVPGQFLDLFIIGRDAMIITIAVLIIRQMLGKRPDKVRDAHGGKDPLSGVYGEEDQFVLALGKQRSPSRRIAKIPVDTVEPEVAQ</sequence>
<feature type="region of interest" description="Disordered" evidence="8">
    <location>
        <begin position="1"/>
        <end position="22"/>
    </location>
</feature>
<evidence type="ECO:0000256" key="8">
    <source>
        <dbReference type="SAM" id="MobiDB-lite"/>
    </source>
</evidence>
<keyword evidence="3" id="KW-0808">Transferase</keyword>
<dbReference type="InterPro" id="IPR016570">
    <property type="entry name" value="UCP010361"/>
</dbReference>
<dbReference type="PIRSF" id="PIRSF010361">
    <property type="entry name" value="UCP010361"/>
    <property type="match status" value="1"/>
</dbReference>
<dbReference type="GO" id="GO:0016758">
    <property type="term" value="F:hexosyltransferase activity"/>
    <property type="evidence" value="ECO:0007669"/>
    <property type="project" value="InterPro"/>
</dbReference>
<dbReference type="GO" id="GO:0005886">
    <property type="term" value="C:plasma membrane"/>
    <property type="evidence" value="ECO:0007669"/>
    <property type="project" value="UniProtKB-SubCell"/>
</dbReference>
<gene>
    <name evidence="10" type="ORF">UL82_10295</name>
</gene>
<dbReference type="KEGG" id="cku:UL82_10295"/>
<organism evidence="10 11">
    <name type="scientific">Corynebacterium kutscheri</name>
    <dbReference type="NCBI Taxonomy" id="35755"/>
    <lineage>
        <taxon>Bacteria</taxon>
        <taxon>Bacillati</taxon>
        <taxon>Actinomycetota</taxon>
        <taxon>Actinomycetes</taxon>
        <taxon>Mycobacteriales</taxon>
        <taxon>Corynebacteriaceae</taxon>
        <taxon>Corynebacterium</taxon>
    </lineage>
</organism>
<comment type="similarity">
    <text evidence="7">Belongs to the glycosyltransferase 87 family.</text>
</comment>
<feature type="compositionally biased region" description="Polar residues" evidence="8">
    <location>
        <begin position="1"/>
        <end position="10"/>
    </location>
</feature>
<comment type="subcellular location">
    <subcellularLocation>
        <location evidence="1">Cell membrane</location>
        <topology evidence="1">Multi-pass membrane protein</topology>
    </subcellularLocation>
</comment>
<name>A0A0F6R3C2_9CORY</name>
<proteinExistence type="inferred from homology"/>
<dbReference type="STRING" id="35755.UL82_10295"/>